<dbReference type="EMBL" id="JAVRRA010006102">
    <property type="protein sequence ID" value="KAK5264511.1"/>
    <property type="molecule type" value="Genomic_DNA"/>
</dbReference>
<reference evidence="1 2" key="1">
    <citation type="submission" date="2023-08" db="EMBL/GenBank/DDBJ databases">
        <title>Black Yeasts Isolated from many extreme environments.</title>
        <authorList>
            <person name="Coleine C."/>
            <person name="Stajich J.E."/>
            <person name="Selbmann L."/>
        </authorList>
    </citation>
    <scope>NUCLEOTIDE SEQUENCE [LARGE SCALE GENOMIC DNA]</scope>
    <source>
        <strain evidence="1 2">CCFEE 536</strain>
    </source>
</reference>
<proteinExistence type="predicted"/>
<dbReference type="Gene3D" id="3.40.50.1000">
    <property type="entry name" value="HAD superfamily/HAD-like"/>
    <property type="match status" value="1"/>
</dbReference>
<comment type="caution">
    <text evidence="1">The sequence shown here is derived from an EMBL/GenBank/DDBJ whole genome shotgun (WGS) entry which is preliminary data.</text>
</comment>
<accession>A0ABR0M0B4</accession>
<evidence type="ECO:0000313" key="2">
    <source>
        <dbReference type="Proteomes" id="UP001357485"/>
    </source>
</evidence>
<gene>
    <name evidence="1" type="ORF">LTR16_012836</name>
</gene>
<protein>
    <submittedName>
        <fullName evidence="1">Uncharacterized protein</fullName>
    </submittedName>
</protein>
<feature type="non-terminal residue" evidence="1">
    <location>
        <position position="79"/>
    </location>
</feature>
<evidence type="ECO:0000313" key="1">
    <source>
        <dbReference type="EMBL" id="KAK5264511.1"/>
    </source>
</evidence>
<dbReference type="InterPro" id="IPR023214">
    <property type="entry name" value="HAD_sf"/>
</dbReference>
<sequence>MRALAEYYDTVLVVGGEGYRCREVAEEYGFKNIVVPNDIIAWDPTIAPYRVFTPEERATSRPGDFAKTKIDAIMVFSDS</sequence>
<name>A0ABR0M0B4_9PEZI</name>
<keyword evidence="2" id="KW-1185">Reference proteome</keyword>
<dbReference type="Proteomes" id="UP001357485">
    <property type="component" value="Unassembled WGS sequence"/>
</dbReference>
<organism evidence="1 2">
    <name type="scientific">Cryomyces antarcticus</name>
    <dbReference type="NCBI Taxonomy" id="329879"/>
    <lineage>
        <taxon>Eukaryota</taxon>
        <taxon>Fungi</taxon>
        <taxon>Dikarya</taxon>
        <taxon>Ascomycota</taxon>
        <taxon>Pezizomycotina</taxon>
        <taxon>Dothideomycetes</taxon>
        <taxon>Dothideomycetes incertae sedis</taxon>
        <taxon>Cryomyces</taxon>
    </lineage>
</organism>